<dbReference type="EMBL" id="RZNJ01000004">
    <property type="protein sequence ID" value="RUT29992.1"/>
    <property type="molecule type" value="Genomic_DNA"/>
</dbReference>
<dbReference type="AlphaFoldDB" id="A0A433X7F9"/>
<feature type="compositionally biased region" description="Gly residues" evidence="1">
    <location>
        <begin position="70"/>
        <end position="90"/>
    </location>
</feature>
<evidence type="ECO:0000256" key="2">
    <source>
        <dbReference type="SAM" id="SignalP"/>
    </source>
</evidence>
<comment type="caution">
    <text evidence="3">The sequence shown here is derived from an EMBL/GenBank/DDBJ whole genome shotgun (WGS) entry which is preliminary data.</text>
</comment>
<feature type="region of interest" description="Disordered" evidence="1">
    <location>
        <begin position="69"/>
        <end position="90"/>
    </location>
</feature>
<evidence type="ECO:0000256" key="1">
    <source>
        <dbReference type="SAM" id="MobiDB-lite"/>
    </source>
</evidence>
<evidence type="ECO:0000313" key="3">
    <source>
        <dbReference type="EMBL" id="RUT29992.1"/>
    </source>
</evidence>
<proteinExistence type="predicted"/>
<sequence>MKKVLKHGRAMLAATLCTALAACQTTTGTQTAMNGSSGDRAFCEERPVVCALIGAVVIGGVVAIAANSSRGGGGGASTGGGTGGTGGTGGPPLCTPPSCFTASDIRLKSDVRFVEQLENGINLYAFRYTGDARVFVGVNAAEIQADARYAHAIIDLGNDLLGVDYQALGLRMINETEMRAASDAAIARALAS</sequence>
<accession>A0A433X7F9</accession>
<dbReference type="RefSeq" id="WP_127188772.1">
    <property type="nucleotide sequence ID" value="NZ_RZNJ01000004.1"/>
</dbReference>
<reference evidence="3 4" key="1">
    <citation type="journal article" date="2016" name="Int. J. Syst. Evol. Microbiol.">
        <title>Arsenicitalea aurantiaca gen. nov., sp. nov., a new member of the family Hyphomicrobiaceae, isolated from high-arsenic sediment.</title>
        <authorList>
            <person name="Mu Y."/>
            <person name="Zhou L."/>
            <person name="Zeng X.C."/>
            <person name="Liu L."/>
            <person name="Pan Y."/>
            <person name="Chen X."/>
            <person name="Wang J."/>
            <person name="Li S."/>
            <person name="Li W.J."/>
            <person name="Wang Y."/>
        </authorList>
    </citation>
    <scope>NUCLEOTIDE SEQUENCE [LARGE SCALE GENOMIC DNA]</scope>
    <source>
        <strain evidence="3 4">42-50</strain>
    </source>
</reference>
<name>A0A433X7F9_9HYPH</name>
<dbReference type="Proteomes" id="UP000281547">
    <property type="component" value="Unassembled WGS sequence"/>
</dbReference>
<evidence type="ECO:0000313" key="4">
    <source>
        <dbReference type="Proteomes" id="UP000281547"/>
    </source>
</evidence>
<organism evidence="3 4">
    <name type="scientific">Arsenicitalea aurantiaca</name>
    <dbReference type="NCBI Taxonomy" id="1783274"/>
    <lineage>
        <taxon>Bacteria</taxon>
        <taxon>Pseudomonadati</taxon>
        <taxon>Pseudomonadota</taxon>
        <taxon>Alphaproteobacteria</taxon>
        <taxon>Hyphomicrobiales</taxon>
        <taxon>Devosiaceae</taxon>
        <taxon>Arsenicitalea</taxon>
    </lineage>
</organism>
<feature type="signal peptide" evidence="2">
    <location>
        <begin position="1"/>
        <end position="21"/>
    </location>
</feature>
<protein>
    <submittedName>
        <fullName evidence="3">Uncharacterized protein</fullName>
    </submittedName>
</protein>
<keyword evidence="4" id="KW-1185">Reference proteome</keyword>
<dbReference type="OrthoDB" id="7226450at2"/>
<gene>
    <name evidence="3" type="ORF">EMQ25_11690</name>
</gene>
<keyword evidence="2" id="KW-0732">Signal</keyword>
<dbReference type="PROSITE" id="PS51257">
    <property type="entry name" value="PROKAR_LIPOPROTEIN"/>
    <property type="match status" value="1"/>
</dbReference>
<feature type="chain" id="PRO_5019337307" evidence="2">
    <location>
        <begin position="22"/>
        <end position="192"/>
    </location>
</feature>